<evidence type="ECO:0000256" key="3">
    <source>
        <dbReference type="ARBA" id="ARBA00022729"/>
    </source>
</evidence>
<dbReference type="Gene3D" id="3.40.190.10">
    <property type="entry name" value="Periplasmic binding protein-like II"/>
    <property type="match status" value="2"/>
</dbReference>
<evidence type="ECO:0000256" key="2">
    <source>
        <dbReference type="ARBA" id="ARBA00022448"/>
    </source>
</evidence>
<proteinExistence type="inferred from homology"/>
<gene>
    <name evidence="4" type="primary">cycB_2</name>
    <name evidence="4" type="ORF">NCTC11685_07922</name>
</gene>
<dbReference type="PANTHER" id="PTHR30061">
    <property type="entry name" value="MALTOSE-BINDING PERIPLASMIC PROTEIN"/>
    <property type="match status" value="1"/>
</dbReference>
<comment type="caution">
    <text evidence="4">The sequence shown here is derived from an EMBL/GenBank/DDBJ whole genome shotgun (WGS) entry which is preliminary data.</text>
</comment>
<evidence type="ECO:0000256" key="1">
    <source>
        <dbReference type="ARBA" id="ARBA00008520"/>
    </source>
</evidence>
<name>A0A7H4PQ86_9ENTR</name>
<dbReference type="GO" id="GO:0055052">
    <property type="term" value="C:ATP-binding cassette (ABC) transporter complex, substrate-binding subunit-containing"/>
    <property type="evidence" value="ECO:0007669"/>
    <property type="project" value="TreeGrafter"/>
</dbReference>
<evidence type="ECO:0000313" key="5">
    <source>
        <dbReference type="Proteomes" id="UP000254863"/>
    </source>
</evidence>
<organism evidence="4 5">
    <name type="scientific">Klebsiella michiganensis</name>
    <dbReference type="NCBI Taxonomy" id="1134687"/>
    <lineage>
        <taxon>Bacteria</taxon>
        <taxon>Pseudomonadati</taxon>
        <taxon>Pseudomonadota</taxon>
        <taxon>Gammaproteobacteria</taxon>
        <taxon>Enterobacterales</taxon>
        <taxon>Enterobacteriaceae</taxon>
        <taxon>Klebsiella/Raoultella group</taxon>
        <taxon>Klebsiella</taxon>
    </lineage>
</organism>
<dbReference type="Proteomes" id="UP000254863">
    <property type="component" value="Unassembled WGS sequence"/>
</dbReference>
<dbReference type="AlphaFoldDB" id="A0A7H4PQ86"/>
<dbReference type="GO" id="GO:0015768">
    <property type="term" value="P:maltose transport"/>
    <property type="evidence" value="ECO:0007669"/>
    <property type="project" value="TreeGrafter"/>
</dbReference>
<protein>
    <submittedName>
        <fullName evidence="4">Maltose/maltodextrinABC transporter substrate-binding protein MalE</fullName>
    </submittedName>
</protein>
<dbReference type="GO" id="GO:0042956">
    <property type="term" value="P:maltodextrin transmembrane transport"/>
    <property type="evidence" value="ECO:0007669"/>
    <property type="project" value="TreeGrafter"/>
</dbReference>
<dbReference type="PANTHER" id="PTHR30061:SF50">
    <property type="entry name" value="MALTOSE_MALTODEXTRIN-BINDING PERIPLASMIC PROTEIN"/>
    <property type="match status" value="1"/>
</dbReference>
<keyword evidence="3" id="KW-0732">Signal</keyword>
<dbReference type="GO" id="GO:1901982">
    <property type="term" value="F:maltose binding"/>
    <property type="evidence" value="ECO:0007669"/>
    <property type="project" value="TreeGrafter"/>
</dbReference>
<sequence length="87" mass="9826">MKRYEMTESIPPVPNLMNKILPTANEATSAIIKQGLHSDAMPSIPEMGYLWSPLANAITDMWINDQTPKAALDRARNIIDEQIKFQE</sequence>
<keyword evidence="2" id="KW-0813">Transport</keyword>
<dbReference type="SUPFAM" id="SSF53850">
    <property type="entry name" value="Periplasmic binding protein-like II"/>
    <property type="match status" value="1"/>
</dbReference>
<reference evidence="4 5" key="1">
    <citation type="submission" date="2018-06" db="EMBL/GenBank/DDBJ databases">
        <authorList>
            <consortium name="Pathogen Informatics"/>
            <person name="Doyle S."/>
        </authorList>
    </citation>
    <scope>NUCLEOTIDE SEQUENCE [LARGE SCALE GENOMIC DNA]</scope>
    <source>
        <strain evidence="4 5">NCTC11685</strain>
    </source>
</reference>
<comment type="similarity">
    <text evidence="1">Belongs to the bacterial solute-binding protein 1 family.</text>
</comment>
<dbReference type="EMBL" id="UGMS01000005">
    <property type="protein sequence ID" value="STW80559.1"/>
    <property type="molecule type" value="Genomic_DNA"/>
</dbReference>
<evidence type="ECO:0000313" key="4">
    <source>
        <dbReference type="EMBL" id="STW80559.1"/>
    </source>
</evidence>
<accession>A0A7H4PQ86</accession>